<dbReference type="GO" id="GO:0007346">
    <property type="term" value="P:regulation of mitotic cell cycle"/>
    <property type="evidence" value="ECO:0007669"/>
    <property type="project" value="TreeGrafter"/>
</dbReference>
<reference evidence="8" key="1">
    <citation type="submission" date="2022-11" db="UniProtKB">
        <authorList>
            <consortium name="WormBaseParasite"/>
        </authorList>
    </citation>
    <scope>IDENTIFICATION</scope>
</reference>
<evidence type="ECO:0000313" key="7">
    <source>
        <dbReference type="Proteomes" id="UP000887565"/>
    </source>
</evidence>
<keyword evidence="2" id="KW-0808">Transferase</keyword>
<evidence type="ECO:0000256" key="3">
    <source>
        <dbReference type="ARBA" id="ARBA00022741"/>
    </source>
</evidence>
<feature type="domain" description="Protein kinase" evidence="6">
    <location>
        <begin position="1"/>
        <end position="65"/>
    </location>
</feature>
<dbReference type="InterPro" id="IPR000719">
    <property type="entry name" value="Prot_kinase_dom"/>
</dbReference>
<dbReference type="PROSITE" id="PS50011">
    <property type="entry name" value="PROTEIN_KINASE_DOM"/>
    <property type="match status" value="1"/>
</dbReference>
<accession>A0A915IKV5</accession>
<dbReference type="GO" id="GO:0004674">
    <property type="term" value="F:protein serine/threonine kinase activity"/>
    <property type="evidence" value="ECO:0007669"/>
    <property type="project" value="UniProtKB-KW"/>
</dbReference>
<evidence type="ECO:0000256" key="1">
    <source>
        <dbReference type="ARBA" id="ARBA00022527"/>
    </source>
</evidence>
<keyword evidence="4" id="KW-0418">Kinase</keyword>
<dbReference type="SUPFAM" id="SSF56112">
    <property type="entry name" value="Protein kinase-like (PK-like)"/>
    <property type="match status" value="1"/>
</dbReference>
<dbReference type="GO" id="GO:0005634">
    <property type="term" value="C:nucleus"/>
    <property type="evidence" value="ECO:0007669"/>
    <property type="project" value="TreeGrafter"/>
</dbReference>
<name>A0A915IKV5_ROMCU</name>
<dbReference type="GO" id="GO:0005524">
    <property type="term" value="F:ATP binding"/>
    <property type="evidence" value="ECO:0007669"/>
    <property type="project" value="UniProtKB-KW"/>
</dbReference>
<protein>
    <submittedName>
        <fullName evidence="8">Protein kinase domain-containing protein</fullName>
    </submittedName>
</protein>
<dbReference type="Pfam" id="PF00069">
    <property type="entry name" value="Pkinase"/>
    <property type="match status" value="1"/>
</dbReference>
<sequence>VHRDLKVSNLLLTDRGVLKIGDFGLARFYGLPGHPMTPKVVTLWYRAPELLFGSKVHTPSICGLP</sequence>
<dbReference type="AlphaFoldDB" id="A0A915IKV5"/>
<proteinExistence type="predicted"/>
<dbReference type="PANTHER" id="PTHR24056:SF508">
    <property type="entry name" value="CYCLIN-DEPENDENT KINASE 10"/>
    <property type="match status" value="1"/>
</dbReference>
<evidence type="ECO:0000256" key="5">
    <source>
        <dbReference type="ARBA" id="ARBA00022840"/>
    </source>
</evidence>
<evidence type="ECO:0000256" key="4">
    <source>
        <dbReference type="ARBA" id="ARBA00022777"/>
    </source>
</evidence>
<dbReference type="PANTHER" id="PTHR24056">
    <property type="entry name" value="CELL DIVISION PROTEIN KINASE"/>
    <property type="match status" value="1"/>
</dbReference>
<dbReference type="Proteomes" id="UP000887565">
    <property type="component" value="Unplaced"/>
</dbReference>
<dbReference type="WBParaSite" id="nRc.2.0.1.t14812-RA">
    <property type="protein sequence ID" value="nRc.2.0.1.t14812-RA"/>
    <property type="gene ID" value="nRc.2.0.1.g14812"/>
</dbReference>
<dbReference type="InterPro" id="IPR050108">
    <property type="entry name" value="CDK"/>
</dbReference>
<organism evidence="7 8">
    <name type="scientific">Romanomermis culicivorax</name>
    <name type="common">Nematode worm</name>
    <dbReference type="NCBI Taxonomy" id="13658"/>
    <lineage>
        <taxon>Eukaryota</taxon>
        <taxon>Metazoa</taxon>
        <taxon>Ecdysozoa</taxon>
        <taxon>Nematoda</taxon>
        <taxon>Enoplea</taxon>
        <taxon>Dorylaimia</taxon>
        <taxon>Mermithida</taxon>
        <taxon>Mermithoidea</taxon>
        <taxon>Mermithidae</taxon>
        <taxon>Romanomermis</taxon>
    </lineage>
</organism>
<evidence type="ECO:0000259" key="6">
    <source>
        <dbReference type="PROSITE" id="PS50011"/>
    </source>
</evidence>
<dbReference type="Gene3D" id="1.10.510.10">
    <property type="entry name" value="Transferase(Phosphotransferase) domain 1"/>
    <property type="match status" value="1"/>
</dbReference>
<evidence type="ECO:0000256" key="2">
    <source>
        <dbReference type="ARBA" id="ARBA00022679"/>
    </source>
</evidence>
<evidence type="ECO:0000313" key="8">
    <source>
        <dbReference type="WBParaSite" id="nRc.2.0.1.t14812-RA"/>
    </source>
</evidence>
<keyword evidence="5" id="KW-0067">ATP-binding</keyword>
<keyword evidence="1" id="KW-0723">Serine/threonine-protein kinase</keyword>
<keyword evidence="7" id="KW-1185">Reference proteome</keyword>
<dbReference type="OMA" id="HYNESGN"/>
<keyword evidence="3" id="KW-0547">Nucleotide-binding</keyword>
<dbReference type="InterPro" id="IPR011009">
    <property type="entry name" value="Kinase-like_dom_sf"/>
</dbReference>